<reference evidence="4" key="1">
    <citation type="journal article" date="2017" name="bioRxiv">
        <title>Comparative analysis of the genomes of Stylophora pistillata and Acropora digitifera provides evidence for extensive differences between species of corals.</title>
        <authorList>
            <person name="Voolstra C.R."/>
            <person name="Li Y."/>
            <person name="Liew Y.J."/>
            <person name="Baumgarten S."/>
            <person name="Zoccola D."/>
            <person name="Flot J.-F."/>
            <person name="Tambutte S."/>
            <person name="Allemand D."/>
            <person name="Aranda M."/>
        </authorList>
    </citation>
    <scope>NUCLEOTIDE SEQUENCE [LARGE SCALE GENOMIC DNA]</scope>
</reference>
<dbReference type="Gene3D" id="3.40.50.410">
    <property type="entry name" value="von Willebrand factor, type A domain"/>
    <property type="match status" value="1"/>
</dbReference>
<feature type="domain" description="VWFA" evidence="2">
    <location>
        <begin position="252"/>
        <end position="439"/>
    </location>
</feature>
<dbReference type="PANTHER" id="PTHR24020:SF84">
    <property type="entry name" value="VWFA DOMAIN-CONTAINING PROTEIN"/>
    <property type="match status" value="1"/>
</dbReference>
<dbReference type="EMBL" id="LSMT01000200">
    <property type="protein sequence ID" value="PFX23674.1"/>
    <property type="molecule type" value="Genomic_DNA"/>
</dbReference>
<feature type="region of interest" description="Disordered" evidence="1">
    <location>
        <begin position="173"/>
        <end position="214"/>
    </location>
</feature>
<dbReference type="Proteomes" id="UP000225706">
    <property type="component" value="Unassembled WGS sequence"/>
</dbReference>
<evidence type="ECO:0000313" key="3">
    <source>
        <dbReference type="EMBL" id="PFX23674.1"/>
    </source>
</evidence>
<accession>A0A2B4RYZ4</accession>
<comment type="caution">
    <text evidence="3">The sequence shown here is derived from an EMBL/GenBank/DDBJ whole genome shotgun (WGS) entry which is preliminary data.</text>
</comment>
<dbReference type="SUPFAM" id="SSF52540">
    <property type="entry name" value="P-loop containing nucleoside triphosphate hydrolases"/>
    <property type="match status" value="1"/>
</dbReference>
<dbReference type="PANTHER" id="PTHR24020">
    <property type="entry name" value="COLLAGEN ALPHA"/>
    <property type="match status" value="1"/>
</dbReference>
<dbReference type="SUPFAM" id="SSF53300">
    <property type="entry name" value="vWA-like"/>
    <property type="match status" value="1"/>
</dbReference>
<evidence type="ECO:0000313" key="4">
    <source>
        <dbReference type="Proteomes" id="UP000225706"/>
    </source>
</evidence>
<sequence>MNAMAEEGGREVQAEAGRPAEGPALSITSSGLTINDPWTARIGFGVFSLGAGIGLAYFLAKNPETVRNAIDLALQSYASVQNVRPGSIHVVLSFKSKDNFLRFIDDFEQGKVKEKLEQELNKIGFKEDFKVILKHKEDVYKTVGELREERGTKKIKTEDSGQITHEIKSTLMENNNSTGSVGEYRTKTQRKRKVEEMSGGDTVPLSEDESSTKQSKLTEALGSQKIHAGTGVMLRESGSRKRKASSEDFSADIVFALDYSSSITDIEELQMEIDFVQHLSKSLDVDSGDSSAAVVLYEETAQTVIPFDLDGRGAFSDKLKELRTGELRPKPSEKRGKTDLALTEAAEKLNAVKKRSRNQHQLVILFTAGGQLANKDQEEDKDLLTSAYEQLSSQDIRVIVVPIGLETDFKELGLIVKRPQYLFPLSSFDELNQEKAEAIALFIKQTVDIDVYAKRVCLTFTGKEELETKPTLWEKINLCSDVMEGAWYKLYDQRNKRKTPDKVKKLIRESIDNFHRTLVSDSKVSISLAVFGPLGAGKSFFLNSLLNWKLGKYSFRNGPLPSARGGSQTPIPIYVKYGKQIQVLVRKEEKEDVWVQPEELDISTLARVNETLKTKFEDGEGLRDASCVELRGPFPIFDYLKKRKMTTTGHLELDIDVEFVDVPGYGDEIGNEKIDVELSKADVVLFFDSGKSGRPVSAEDIAQVFRRRDEFDFPKRPKIVHLVNDREEYTTDSYDLDKIREQKREQLERAWSSFHSSSVDDKDVPSCYRDVRARLPQLNGEDLLIKLSEESDVVLFHPNYDSWLNSLKHVIDDHIHRVKMKQIVHPFLLDVHWTAKRLKERIGKSLNAEKKKHLTRKVGVKEGQVNFELMCNSSEMSNLVDSFLGKPNLNFNDASLSLINTFLKSHETVQFLSKSIKLSLEMLYPRLIEAFSNVNWSTAGDIPGDLIDLVEILCKGRVEQYCANTAPAYIMTVLEAEKIRKLPKKSFERWSSGSLTERKGLCRTFLGHVMENTGHLLEKDSRDKKFKKSHFHLIEQLKKDVKDLFAVRCLEDDENRPELLRLLYTRLKAVIKFCTDSIRDFNPHPSLDVEAHPSISLRENMICTRDEKPVQSKYTEIIKEISDLLIKQSPKGADPIRRLETKLKLAKDALALGKRQSKEQMYHWAKVLLNVLSDPNHFDVQLKETLLLPSDDPDPELKNHLKLARKRLFAYQKSLVTCKIVSGQNIPDNEMHVRKNSQEKFCLEVLISSKLEGNLNVLHEEFKDPMQEIAPIFIPTIRPGPLRDIRGNFFLEEDPWSNDYLEYVEDEGNSEEEKVMTEESKSSTLNIFLVVEEKHLRIIQSTITSLRVPKGRNIIYVVLPQQGRGIGVTRAIIKSLAEALHFHLYWTVDDDIQFMYEFDEKGRKWVKCSIARGLLFGQRVFQTCQKKAVKALSKGERYKLFMETTKDWPDFASDAKMKASFLFLNDEDFSQLQRNPSLLHSPFVNILEYCGGDSAKEEEMKTREEEFVRECKKHLFEDSINHIAGVSLAHVSTKKYDYMSKHPTADYMVSEQRYQVVLHNSDALKEKNYVTDEIIFHPDEYQIKNIDRRNTPYWGVRGADKSFSRALTVGGTIGYQVIRVVHNHKKLVNVFDRVGPSYESSQSAYGSEDEEGMV</sequence>
<dbReference type="InterPro" id="IPR036465">
    <property type="entry name" value="vWFA_dom_sf"/>
</dbReference>
<evidence type="ECO:0000259" key="2">
    <source>
        <dbReference type="PROSITE" id="PS50234"/>
    </source>
</evidence>
<dbReference type="PROSITE" id="PS50234">
    <property type="entry name" value="VWFA"/>
    <property type="match status" value="1"/>
</dbReference>
<dbReference type="InterPro" id="IPR050525">
    <property type="entry name" value="ECM_Assembly_Org"/>
</dbReference>
<dbReference type="InterPro" id="IPR027417">
    <property type="entry name" value="P-loop_NTPase"/>
</dbReference>
<evidence type="ECO:0000256" key="1">
    <source>
        <dbReference type="SAM" id="MobiDB-lite"/>
    </source>
</evidence>
<dbReference type="SMART" id="SM00327">
    <property type="entry name" value="VWA"/>
    <property type="match status" value="1"/>
</dbReference>
<name>A0A2B4RYZ4_STYPI</name>
<organism evidence="3 4">
    <name type="scientific">Stylophora pistillata</name>
    <name type="common">Smooth cauliflower coral</name>
    <dbReference type="NCBI Taxonomy" id="50429"/>
    <lineage>
        <taxon>Eukaryota</taxon>
        <taxon>Metazoa</taxon>
        <taxon>Cnidaria</taxon>
        <taxon>Anthozoa</taxon>
        <taxon>Hexacorallia</taxon>
        <taxon>Scleractinia</taxon>
        <taxon>Astrocoeniina</taxon>
        <taxon>Pocilloporidae</taxon>
        <taxon>Stylophora</taxon>
    </lineage>
</organism>
<dbReference type="InterPro" id="IPR002035">
    <property type="entry name" value="VWF_A"/>
</dbReference>
<keyword evidence="4" id="KW-1185">Reference proteome</keyword>
<proteinExistence type="predicted"/>
<feature type="region of interest" description="Disordered" evidence="1">
    <location>
        <begin position="1"/>
        <end position="23"/>
    </location>
</feature>
<protein>
    <recommendedName>
        <fullName evidence="2">VWFA domain-containing protein</fullName>
    </recommendedName>
</protein>
<dbReference type="OrthoDB" id="5964161at2759"/>
<dbReference type="CDD" id="cd00198">
    <property type="entry name" value="vWFA"/>
    <property type="match status" value="1"/>
</dbReference>
<dbReference type="Pfam" id="PF00092">
    <property type="entry name" value="VWA"/>
    <property type="match status" value="1"/>
</dbReference>
<dbReference type="Gene3D" id="3.40.50.300">
    <property type="entry name" value="P-loop containing nucleotide triphosphate hydrolases"/>
    <property type="match status" value="1"/>
</dbReference>
<gene>
    <name evidence="3" type="ORF">AWC38_SpisGene11766</name>
</gene>